<organism evidence="9 10">
    <name type="scientific">Geodermatophilus poikilotrophus</name>
    <dbReference type="NCBI Taxonomy" id="1333667"/>
    <lineage>
        <taxon>Bacteria</taxon>
        <taxon>Bacillati</taxon>
        <taxon>Actinomycetota</taxon>
        <taxon>Actinomycetes</taxon>
        <taxon>Geodermatophilales</taxon>
        <taxon>Geodermatophilaceae</taxon>
        <taxon>Geodermatophilus</taxon>
    </lineage>
</organism>
<feature type="transmembrane region" description="Helical" evidence="7">
    <location>
        <begin position="440"/>
        <end position="461"/>
    </location>
</feature>
<gene>
    <name evidence="9" type="ORF">SAMN04488546_1338</name>
</gene>
<comment type="similarity">
    <text evidence="6">Belongs to the YccS/YhfK family.</text>
</comment>
<evidence type="ECO:0000313" key="9">
    <source>
        <dbReference type="EMBL" id="SET07417.1"/>
    </source>
</evidence>
<evidence type="ECO:0000256" key="5">
    <source>
        <dbReference type="ARBA" id="ARBA00023136"/>
    </source>
</evidence>
<protein>
    <submittedName>
        <fullName evidence="9">Uncharacterized membrane protein YccC</fullName>
    </submittedName>
</protein>
<sequence length="654" mass="69386">MAERALRAPAWLEELVRTTPPPVPWRDVVRFAVTVPAPLALAVAVEGGIEPGPVLGAGVFATTGALAGSLAPQGGPLRDRLRRTAAATVFGGIGLVVGQFAAGGGWLPVLVVALVAVIAAFVSAVNSALSLGALQLLVYTALASGLVTPLSPAAEVGCFVVGAAWATLTTLVQYATERDDPDRTAVSTVFTRIAELLAAAGTPQAEEARRELTTALNDAYDRVIRSRSRTAGRTRELSELAGVLNAAAPLVEGTVATARAGLPADPRDVGAVHALAAAVAGTQDLPAGRPEHLEEGEPHRRAVRHGLRLAWNVVGDPEERAGAAVPPLRPDWRLRLRELADRTVVSPDTRAFAVRLALCMTIAEVARQYLPIERPYWVLLTVAIVLKPDFGSVFTRAIQRGAGTLVGVLLGSLLLLALPRNAWVLVAMAAAAALLPWGRAANFGLFSVFQTPVIILLLDLALPGGPGLVGARLLDTLIGCAIVLVFGYLLWPQTWRAPLDEALRDAAHALDEFVEAAFTGSPTERRRARRRSYRALTELHTQLQRRLAEPPPVSTRAAAFWPVIVQLERTSDAVTEAVIATRHGEPAPDLAQVAVLRRAIRELEDDIRAHRPPDDAELHAEGVLAPVAREVDAARRLVRDAAPGRRPGTAVADE</sequence>
<dbReference type="GO" id="GO:0005886">
    <property type="term" value="C:plasma membrane"/>
    <property type="evidence" value="ECO:0007669"/>
    <property type="project" value="UniProtKB-SubCell"/>
</dbReference>
<dbReference type="PANTHER" id="PTHR30509:SF9">
    <property type="entry name" value="MULTIDRUG RESISTANCE PROTEIN MDTO"/>
    <property type="match status" value="1"/>
</dbReference>
<evidence type="ECO:0000256" key="2">
    <source>
        <dbReference type="ARBA" id="ARBA00022475"/>
    </source>
</evidence>
<keyword evidence="2" id="KW-1003">Cell membrane</keyword>
<dbReference type="Pfam" id="PF13515">
    <property type="entry name" value="FUSC_2"/>
    <property type="match status" value="1"/>
</dbReference>
<feature type="transmembrane region" description="Helical" evidence="7">
    <location>
        <begin position="108"/>
        <end position="129"/>
    </location>
</feature>
<evidence type="ECO:0000256" key="4">
    <source>
        <dbReference type="ARBA" id="ARBA00022989"/>
    </source>
</evidence>
<feature type="domain" description="Integral membrane bound transporter" evidence="8">
    <location>
        <begin position="365"/>
        <end position="486"/>
    </location>
</feature>
<name>A0A1I0BKG4_9ACTN</name>
<dbReference type="AlphaFoldDB" id="A0A1I0BKG4"/>
<feature type="transmembrane region" description="Helical" evidence="7">
    <location>
        <begin position="406"/>
        <end position="434"/>
    </location>
</feature>
<dbReference type="PANTHER" id="PTHR30509">
    <property type="entry name" value="P-HYDROXYBENZOIC ACID EFFLUX PUMP SUBUNIT-RELATED"/>
    <property type="match status" value="1"/>
</dbReference>
<evidence type="ECO:0000313" key="10">
    <source>
        <dbReference type="Proteomes" id="UP000198507"/>
    </source>
</evidence>
<keyword evidence="10" id="KW-1185">Reference proteome</keyword>
<comment type="subcellular location">
    <subcellularLocation>
        <location evidence="1">Cell membrane</location>
        <topology evidence="1">Multi-pass membrane protein</topology>
    </subcellularLocation>
</comment>
<dbReference type="InterPro" id="IPR049453">
    <property type="entry name" value="Memb_transporter_dom"/>
</dbReference>
<evidence type="ECO:0000256" key="6">
    <source>
        <dbReference type="ARBA" id="ARBA00043993"/>
    </source>
</evidence>
<evidence type="ECO:0000256" key="1">
    <source>
        <dbReference type="ARBA" id="ARBA00004651"/>
    </source>
</evidence>
<keyword evidence="3 7" id="KW-0812">Transmembrane</keyword>
<evidence type="ECO:0000259" key="8">
    <source>
        <dbReference type="Pfam" id="PF13515"/>
    </source>
</evidence>
<reference evidence="10" key="1">
    <citation type="submission" date="2016-10" db="EMBL/GenBank/DDBJ databases">
        <authorList>
            <person name="Varghese N."/>
            <person name="Submissions S."/>
        </authorList>
    </citation>
    <scope>NUCLEOTIDE SEQUENCE [LARGE SCALE GENOMIC DNA]</scope>
    <source>
        <strain evidence="10">DSM 44209</strain>
    </source>
</reference>
<evidence type="ECO:0000256" key="3">
    <source>
        <dbReference type="ARBA" id="ARBA00022692"/>
    </source>
</evidence>
<proteinExistence type="inferred from homology"/>
<keyword evidence="4 7" id="KW-1133">Transmembrane helix</keyword>
<feature type="transmembrane region" description="Helical" evidence="7">
    <location>
        <begin position="376"/>
        <end position="394"/>
    </location>
</feature>
<feature type="transmembrane region" description="Helical" evidence="7">
    <location>
        <begin position="473"/>
        <end position="491"/>
    </location>
</feature>
<dbReference type="EMBL" id="FOIE01000002">
    <property type="protein sequence ID" value="SET07417.1"/>
    <property type="molecule type" value="Genomic_DNA"/>
</dbReference>
<feature type="transmembrane region" description="Helical" evidence="7">
    <location>
        <begin position="84"/>
        <end position="102"/>
    </location>
</feature>
<evidence type="ECO:0000256" key="7">
    <source>
        <dbReference type="SAM" id="Phobius"/>
    </source>
</evidence>
<keyword evidence="5 7" id="KW-0472">Membrane</keyword>
<dbReference type="Proteomes" id="UP000198507">
    <property type="component" value="Unassembled WGS sequence"/>
</dbReference>
<accession>A0A1I0BKG4</accession>